<evidence type="ECO:0000313" key="2">
    <source>
        <dbReference type="EMBL" id="CAJ1067588.1"/>
    </source>
</evidence>
<gene>
    <name evidence="2" type="ORF">XNOV1_A030068</name>
</gene>
<proteinExistence type="predicted"/>
<dbReference type="Proteomes" id="UP001178508">
    <property type="component" value="Chromosome 11"/>
</dbReference>
<dbReference type="AlphaFoldDB" id="A0AAV1G297"/>
<protein>
    <submittedName>
        <fullName evidence="2">FERM and PDZ domain-containing protein 2</fullName>
    </submittedName>
</protein>
<organism evidence="2 3">
    <name type="scientific">Xyrichtys novacula</name>
    <name type="common">Pearly razorfish</name>
    <name type="synonym">Hemipteronotus novacula</name>
    <dbReference type="NCBI Taxonomy" id="13765"/>
    <lineage>
        <taxon>Eukaryota</taxon>
        <taxon>Metazoa</taxon>
        <taxon>Chordata</taxon>
        <taxon>Craniata</taxon>
        <taxon>Vertebrata</taxon>
        <taxon>Euteleostomi</taxon>
        <taxon>Actinopterygii</taxon>
        <taxon>Neopterygii</taxon>
        <taxon>Teleostei</taxon>
        <taxon>Neoteleostei</taxon>
        <taxon>Acanthomorphata</taxon>
        <taxon>Eupercaria</taxon>
        <taxon>Labriformes</taxon>
        <taxon>Labridae</taxon>
        <taxon>Xyrichtys</taxon>
    </lineage>
</organism>
<dbReference type="EMBL" id="OY660874">
    <property type="protein sequence ID" value="CAJ1067588.1"/>
    <property type="molecule type" value="Genomic_DNA"/>
</dbReference>
<evidence type="ECO:0000256" key="1">
    <source>
        <dbReference type="SAM" id="MobiDB-lite"/>
    </source>
</evidence>
<keyword evidence="3" id="KW-1185">Reference proteome</keyword>
<accession>A0AAV1G297</accession>
<reference evidence="2" key="1">
    <citation type="submission" date="2023-08" db="EMBL/GenBank/DDBJ databases">
        <authorList>
            <person name="Alioto T."/>
            <person name="Alioto T."/>
            <person name="Gomez Garrido J."/>
        </authorList>
    </citation>
    <scope>NUCLEOTIDE SEQUENCE</scope>
</reference>
<sequence>MLRYNNGSLHAASVCEGIKKPTPARPAGTSCAQKHRHGSPSQHRLPQRDEPTTVSYPLFEESPQCYDHCEGAALEQQQQQQQAATVHSFGRGRSSFPGFCVAHLPPEIHRTFGRQTD</sequence>
<evidence type="ECO:0000313" key="3">
    <source>
        <dbReference type="Proteomes" id="UP001178508"/>
    </source>
</evidence>
<feature type="region of interest" description="Disordered" evidence="1">
    <location>
        <begin position="18"/>
        <end position="50"/>
    </location>
</feature>
<name>A0AAV1G297_XYRNO</name>